<dbReference type="SUPFAM" id="SSF56672">
    <property type="entry name" value="DNA/RNA polymerases"/>
    <property type="match status" value="1"/>
</dbReference>
<evidence type="ECO:0008006" key="3">
    <source>
        <dbReference type="Google" id="ProtNLM"/>
    </source>
</evidence>
<name>A0ABQ5BFK0_9ASTR</name>
<keyword evidence="2" id="KW-1185">Reference proteome</keyword>
<proteinExistence type="predicted"/>
<dbReference type="PANTHER" id="PTHR24559">
    <property type="entry name" value="TRANSPOSON TY3-I GAG-POL POLYPROTEIN"/>
    <property type="match status" value="1"/>
</dbReference>
<reference evidence="1" key="1">
    <citation type="journal article" date="2022" name="Int. J. Mol. Sci.">
        <title>Draft Genome of Tanacetum Coccineum: Genomic Comparison of Closely Related Tanacetum-Family Plants.</title>
        <authorList>
            <person name="Yamashiro T."/>
            <person name="Shiraishi A."/>
            <person name="Nakayama K."/>
            <person name="Satake H."/>
        </authorList>
    </citation>
    <scope>NUCLEOTIDE SEQUENCE</scope>
</reference>
<evidence type="ECO:0000313" key="1">
    <source>
        <dbReference type="EMBL" id="GJT13626.1"/>
    </source>
</evidence>
<organism evidence="1 2">
    <name type="scientific">Tanacetum coccineum</name>
    <dbReference type="NCBI Taxonomy" id="301880"/>
    <lineage>
        <taxon>Eukaryota</taxon>
        <taxon>Viridiplantae</taxon>
        <taxon>Streptophyta</taxon>
        <taxon>Embryophyta</taxon>
        <taxon>Tracheophyta</taxon>
        <taxon>Spermatophyta</taxon>
        <taxon>Magnoliopsida</taxon>
        <taxon>eudicotyledons</taxon>
        <taxon>Gunneridae</taxon>
        <taxon>Pentapetalae</taxon>
        <taxon>asterids</taxon>
        <taxon>campanulids</taxon>
        <taxon>Asterales</taxon>
        <taxon>Asteraceae</taxon>
        <taxon>Asteroideae</taxon>
        <taxon>Anthemideae</taxon>
        <taxon>Anthemidinae</taxon>
        <taxon>Tanacetum</taxon>
    </lineage>
</organism>
<protein>
    <recommendedName>
        <fullName evidence="3">Reverse transcriptase domain-containing protein</fullName>
    </recommendedName>
</protein>
<dbReference type="InterPro" id="IPR053134">
    <property type="entry name" value="RNA-dir_DNA_polymerase"/>
</dbReference>
<dbReference type="PANTHER" id="PTHR24559:SF444">
    <property type="entry name" value="REVERSE TRANSCRIPTASE DOMAIN-CONTAINING PROTEIN"/>
    <property type="match status" value="1"/>
</dbReference>
<dbReference type="InterPro" id="IPR043128">
    <property type="entry name" value="Rev_trsase/Diguanyl_cyclase"/>
</dbReference>
<dbReference type="InterPro" id="IPR043502">
    <property type="entry name" value="DNA/RNA_pol_sf"/>
</dbReference>
<reference evidence="1" key="2">
    <citation type="submission" date="2022-01" db="EMBL/GenBank/DDBJ databases">
        <authorList>
            <person name="Yamashiro T."/>
            <person name="Shiraishi A."/>
            <person name="Satake H."/>
            <person name="Nakayama K."/>
        </authorList>
    </citation>
    <scope>NUCLEOTIDE SEQUENCE</scope>
</reference>
<accession>A0ABQ5BFK0</accession>
<dbReference type="Pfam" id="PF08284">
    <property type="entry name" value="RVP_2"/>
    <property type="match status" value="1"/>
</dbReference>
<evidence type="ECO:0000313" key="2">
    <source>
        <dbReference type="Proteomes" id="UP001151760"/>
    </source>
</evidence>
<gene>
    <name evidence="1" type="ORF">Tco_0860668</name>
</gene>
<dbReference type="Gene3D" id="3.10.10.10">
    <property type="entry name" value="HIV Type 1 Reverse Transcriptase, subunit A, domain 1"/>
    <property type="match status" value="1"/>
</dbReference>
<sequence length="302" mass="34154">MMDNVLPNATSSTELAIWPVTVGGHFKRECPTLKNNNQGNPAGNGNAPAKVYAVGNAGINPDFNVVMGTFLLNNRYAYILFDIGVDSSFVSTAFSSQIDITPTTLDHYYDVELAEGKIIGINTIIWLYIKLLKSSIQYRLNAVELGSFDYIIDRIDTWVLTVSRAPYRLAPSEMKELSDQLQELSDKGFIRPSYHQLRVREEDIPKTAFRTRYGHYENKKEHEGHLKAILELLKKEGFYGKFSKCKFWIPKVQFLGHVIDSQGIQLLDPSKIKSIKDLASPKTPTENSSIYCLAGYYQKILE</sequence>
<dbReference type="Proteomes" id="UP001151760">
    <property type="component" value="Unassembled WGS sequence"/>
</dbReference>
<dbReference type="Gene3D" id="3.30.70.270">
    <property type="match status" value="1"/>
</dbReference>
<comment type="caution">
    <text evidence="1">The sequence shown here is derived from an EMBL/GenBank/DDBJ whole genome shotgun (WGS) entry which is preliminary data.</text>
</comment>
<dbReference type="EMBL" id="BQNB010013244">
    <property type="protein sequence ID" value="GJT13626.1"/>
    <property type="molecule type" value="Genomic_DNA"/>
</dbReference>